<comment type="caution">
    <text evidence="1">The sequence shown here is derived from an EMBL/GenBank/DDBJ whole genome shotgun (WGS) entry which is preliminary data.</text>
</comment>
<dbReference type="SUPFAM" id="SSF47598">
    <property type="entry name" value="Ribbon-helix-helix"/>
    <property type="match status" value="1"/>
</dbReference>
<dbReference type="Gene3D" id="1.10.1220.10">
    <property type="entry name" value="Met repressor-like"/>
    <property type="match status" value="1"/>
</dbReference>
<reference evidence="1 3" key="1">
    <citation type="submission" date="2019-03" db="EMBL/GenBank/DDBJ databases">
        <title>Genomic Encyclopedia of Type Strains, Phase IV (KMG-IV): sequencing the most valuable type-strain genomes for metagenomic binning, comparative biology and taxonomic classification.</title>
        <authorList>
            <person name="Goeker M."/>
        </authorList>
    </citation>
    <scope>NUCLEOTIDE SEQUENCE [LARGE SCALE GENOMIC DNA]</scope>
    <source>
        <strain evidence="1 3">DSM 12034</strain>
    </source>
</reference>
<evidence type="ECO:0008006" key="5">
    <source>
        <dbReference type="Google" id="ProtNLM"/>
    </source>
</evidence>
<keyword evidence="4" id="KW-1185">Reference proteome</keyword>
<dbReference type="AlphaFoldDB" id="A0A4R3LI91"/>
<accession>A0A4R3LI91</accession>
<dbReference type="GO" id="GO:0006355">
    <property type="term" value="P:regulation of DNA-templated transcription"/>
    <property type="evidence" value="ECO:0007669"/>
    <property type="project" value="InterPro"/>
</dbReference>
<sequence>MAQYALRLPDSLMAYAKQLAQEEHVSMNQLFLTAIAEKISALKTQAYFRERQQRGSEAAFDQWLDAVPDAAPTPGDESPSTD</sequence>
<reference evidence="2 4" key="2">
    <citation type="submission" date="2019-07" db="EMBL/GenBank/DDBJ databases">
        <title>Tepidimonas ignava SPS-1037 draft genome.</title>
        <authorList>
            <person name="Da Costa M.S."/>
            <person name="Froufe H.J.C."/>
            <person name="Egas C."/>
            <person name="Albuquerque L."/>
        </authorList>
    </citation>
    <scope>NUCLEOTIDE SEQUENCE [LARGE SCALE GENOMIC DNA]</scope>
    <source>
        <strain evidence="2 4">SPS-1037</strain>
    </source>
</reference>
<dbReference type="Proteomes" id="UP000295536">
    <property type="component" value="Unassembled WGS sequence"/>
</dbReference>
<organism evidence="1 3">
    <name type="scientific">Tepidimonas ignava</name>
    <dbReference type="NCBI Taxonomy" id="114249"/>
    <lineage>
        <taxon>Bacteria</taxon>
        <taxon>Pseudomonadati</taxon>
        <taxon>Pseudomonadota</taxon>
        <taxon>Betaproteobacteria</taxon>
        <taxon>Burkholderiales</taxon>
        <taxon>Tepidimonas</taxon>
    </lineage>
</organism>
<dbReference type="OrthoDB" id="428665at2"/>
<dbReference type="Proteomes" id="UP000315577">
    <property type="component" value="Unassembled WGS sequence"/>
</dbReference>
<evidence type="ECO:0000313" key="3">
    <source>
        <dbReference type="Proteomes" id="UP000295536"/>
    </source>
</evidence>
<dbReference type="RefSeq" id="WP_132961404.1">
    <property type="nucleotide sequence ID" value="NZ_SMAH01000001.1"/>
</dbReference>
<evidence type="ECO:0000313" key="1">
    <source>
        <dbReference type="EMBL" id="TCS99951.1"/>
    </source>
</evidence>
<evidence type="ECO:0000313" key="2">
    <source>
        <dbReference type="EMBL" id="TSE23336.1"/>
    </source>
</evidence>
<name>A0A4R3LI91_9BURK</name>
<dbReference type="EMBL" id="SMAH01000001">
    <property type="protein sequence ID" value="TCS99951.1"/>
    <property type="molecule type" value="Genomic_DNA"/>
</dbReference>
<dbReference type="EMBL" id="VJNC01000003">
    <property type="protein sequence ID" value="TSE23336.1"/>
    <property type="molecule type" value="Genomic_DNA"/>
</dbReference>
<dbReference type="InterPro" id="IPR013321">
    <property type="entry name" value="Arc_rbn_hlx_hlx"/>
</dbReference>
<dbReference type="InterPro" id="IPR010985">
    <property type="entry name" value="Ribbon_hlx_hlx"/>
</dbReference>
<proteinExistence type="predicted"/>
<protein>
    <recommendedName>
        <fullName evidence="5">HicB-like protein involved in pilus formation</fullName>
    </recommendedName>
</protein>
<evidence type="ECO:0000313" key="4">
    <source>
        <dbReference type="Proteomes" id="UP000315577"/>
    </source>
</evidence>
<gene>
    <name evidence="1" type="ORF">EDC36_101225</name>
    <name evidence="2" type="ORF">Tigna_00719</name>
</gene>